<evidence type="ECO:0000313" key="2">
    <source>
        <dbReference type="Proteomes" id="UP000887159"/>
    </source>
</evidence>
<sequence length="69" mass="8097">MRAQWYVHDILQRHVLPLMQRLPAALFQQDNARPHTARVSQDCLRTITTLPRPAYPEISEINNPFSLIF</sequence>
<dbReference type="AlphaFoldDB" id="A0A8X7BDV8"/>
<name>A0A8X7BDV8_TRICX</name>
<comment type="caution">
    <text evidence="1">The sequence shown here is derived from an EMBL/GenBank/DDBJ whole genome shotgun (WGS) entry which is preliminary data.</text>
</comment>
<reference evidence="1" key="1">
    <citation type="submission" date="2020-08" db="EMBL/GenBank/DDBJ databases">
        <title>Multicomponent nature underlies the extraordinary mechanical properties of spider dragline silk.</title>
        <authorList>
            <person name="Kono N."/>
            <person name="Nakamura H."/>
            <person name="Mori M."/>
            <person name="Yoshida Y."/>
            <person name="Ohtoshi R."/>
            <person name="Malay A.D."/>
            <person name="Moran D.A.P."/>
            <person name="Tomita M."/>
            <person name="Numata K."/>
            <person name="Arakawa K."/>
        </authorList>
    </citation>
    <scope>NUCLEOTIDE SEQUENCE</scope>
</reference>
<dbReference type="InterPro" id="IPR036397">
    <property type="entry name" value="RNaseH_sf"/>
</dbReference>
<keyword evidence="2" id="KW-1185">Reference proteome</keyword>
<dbReference type="EMBL" id="BMAU01021383">
    <property type="protein sequence ID" value="GFY28231.1"/>
    <property type="molecule type" value="Genomic_DNA"/>
</dbReference>
<gene>
    <name evidence="1" type="primary">X975_05572</name>
    <name evidence="1" type="ORF">TNCV_4395651</name>
</gene>
<proteinExistence type="predicted"/>
<accession>A0A8X7BDV8</accession>
<protein>
    <submittedName>
        <fullName evidence="1">Transposable element Tcb2 transposase</fullName>
    </submittedName>
</protein>
<dbReference type="GO" id="GO:0003676">
    <property type="term" value="F:nucleic acid binding"/>
    <property type="evidence" value="ECO:0007669"/>
    <property type="project" value="InterPro"/>
</dbReference>
<dbReference type="Gene3D" id="3.30.420.10">
    <property type="entry name" value="Ribonuclease H-like superfamily/Ribonuclease H"/>
    <property type="match status" value="1"/>
</dbReference>
<evidence type="ECO:0000313" key="1">
    <source>
        <dbReference type="EMBL" id="GFY28231.1"/>
    </source>
</evidence>
<organism evidence="1 2">
    <name type="scientific">Trichonephila clavipes</name>
    <name type="common">Golden silk orbweaver</name>
    <name type="synonym">Nephila clavipes</name>
    <dbReference type="NCBI Taxonomy" id="2585209"/>
    <lineage>
        <taxon>Eukaryota</taxon>
        <taxon>Metazoa</taxon>
        <taxon>Ecdysozoa</taxon>
        <taxon>Arthropoda</taxon>
        <taxon>Chelicerata</taxon>
        <taxon>Arachnida</taxon>
        <taxon>Araneae</taxon>
        <taxon>Araneomorphae</taxon>
        <taxon>Entelegynae</taxon>
        <taxon>Araneoidea</taxon>
        <taxon>Nephilidae</taxon>
        <taxon>Trichonephila</taxon>
    </lineage>
</organism>
<dbReference type="Proteomes" id="UP000887159">
    <property type="component" value="Unassembled WGS sequence"/>
</dbReference>